<accession>A0A542EEZ2</accession>
<gene>
    <name evidence="2" type="ORF">FB459_1334</name>
</gene>
<dbReference type="Proteomes" id="UP000320806">
    <property type="component" value="Unassembled WGS sequence"/>
</dbReference>
<feature type="region of interest" description="Disordered" evidence="1">
    <location>
        <begin position="58"/>
        <end position="77"/>
    </location>
</feature>
<dbReference type="EMBL" id="VFMO01000001">
    <property type="protein sequence ID" value="TQJ13897.1"/>
    <property type="molecule type" value="Genomic_DNA"/>
</dbReference>
<evidence type="ECO:0000313" key="2">
    <source>
        <dbReference type="EMBL" id="TQJ13897.1"/>
    </source>
</evidence>
<protein>
    <submittedName>
        <fullName evidence="2">Uncharacterized protein</fullName>
    </submittedName>
</protein>
<reference evidence="2 3" key="1">
    <citation type="submission" date="2019-06" db="EMBL/GenBank/DDBJ databases">
        <title>Sequencing the genomes of 1000 actinobacteria strains.</title>
        <authorList>
            <person name="Klenk H.-P."/>
        </authorList>
    </citation>
    <scope>NUCLEOTIDE SEQUENCE [LARGE SCALE GENOMIC DNA]</scope>
    <source>
        <strain evidence="2 3">DSM 19828</strain>
    </source>
</reference>
<evidence type="ECO:0000256" key="1">
    <source>
        <dbReference type="SAM" id="MobiDB-lite"/>
    </source>
</evidence>
<proteinExistence type="predicted"/>
<keyword evidence="3" id="KW-1185">Reference proteome</keyword>
<comment type="caution">
    <text evidence="2">The sequence shown here is derived from an EMBL/GenBank/DDBJ whole genome shotgun (WGS) entry which is preliminary data.</text>
</comment>
<name>A0A542EEZ2_9MICO</name>
<organism evidence="2 3">
    <name type="scientific">Yimella lutea</name>
    <dbReference type="NCBI Taxonomy" id="587872"/>
    <lineage>
        <taxon>Bacteria</taxon>
        <taxon>Bacillati</taxon>
        <taxon>Actinomycetota</taxon>
        <taxon>Actinomycetes</taxon>
        <taxon>Micrococcales</taxon>
        <taxon>Dermacoccaceae</taxon>
        <taxon>Yimella</taxon>
    </lineage>
</organism>
<sequence>MAMFGGEVLDDTEDAVRPHESLTWMNLPEGMVRLIADLSPLQERLGCLTDPMSLAGVAVDDDRGPTQLPGRFAPSTF</sequence>
<dbReference type="AlphaFoldDB" id="A0A542EEZ2"/>
<evidence type="ECO:0000313" key="3">
    <source>
        <dbReference type="Proteomes" id="UP000320806"/>
    </source>
</evidence>